<evidence type="ECO:0000313" key="1">
    <source>
        <dbReference type="EMBL" id="JAH68179.1"/>
    </source>
</evidence>
<protein>
    <submittedName>
        <fullName evidence="1">Uncharacterized protein</fullName>
    </submittedName>
</protein>
<proteinExistence type="predicted"/>
<dbReference type="EMBL" id="GBXM01040398">
    <property type="protein sequence ID" value="JAH68179.1"/>
    <property type="molecule type" value="Transcribed_RNA"/>
</dbReference>
<sequence>MDKTNCLG</sequence>
<accession>A0A0E9UQN4</accession>
<reference evidence="1" key="2">
    <citation type="journal article" date="2015" name="Fish Shellfish Immunol.">
        <title>Early steps in the European eel (Anguilla anguilla)-Vibrio vulnificus interaction in the gills: Role of the RtxA13 toxin.</title>
        <authorList>
            <person name="Callol A."/>
            <person name="Pajuelo D."/>
            <person name="Ebbesson L."/>
            <person name="Teles M."/>
            <person name="MacKenzie S."/>
            <person name="Amaro C."/>
        </authorList>
    </citation>
    <scope>NUCLEOTIDE SEQUENCE</scope>
</reference>
<organism evidence="1">
    <name type="scientific">Anguilla anguilla</name>
    <name type="common">European freshwater eel</name>
    <name type="synonym">Muraena anguilla</name>
    <dbReference type="NCBI Taxonomy" id="7936"/>
    <lineage>
        <taxon>Eukaryota</taxon>
        <taxon>Metazoa</taxon>
        <taxon>Chordata</taxon>
        <taxon>Craniata</taxon>
        <taxon>Vertebrata</taxon>
        <taxon>Euteleostomi</taxon>
        <taxon>Actinopterygii</taxon>
        <taxon>Neopterygii</taxon>
        <taxon>Teleostei</taxon>
        <taxon>Anguilliformes</taxon>
        <taxon>Anguillidae</taxon>
        <taxon>Anguilla</taxon>
    </lineage>
</organism>
<reference evidence="1" key="1">
    <citation type="submission" date="2014-11" db="EMBL/GenBank/DDBJ databases">
        <authorList>
            <person name="Amaro Gonzalez C."/>
        </authorList>
    </citation>
    <scope>NUCLEOTIDE SEQUENCE</scope>
</reference>
<name>A0A0E9UQN4_ANGAN</name>